<dbReference type="Pfam" id="PF01553">
    <property type="entry name" value="Acyltransferase"/>
    <property type="match status" value="1"/>
</dbReference>
<evidence type="ECO:0000256" key="2">
    <source>
        <dbReference type="ARBA" id="ARBA00022679"/>
    </source>
</evidence>
<dbReference type="GO" id="GO:0003841">
    <property type="term" value="F:1-acylglycerol-3-phosphate O-acyltransferase activity"/>
    <property type="evidence" value="ECO:0007669"/>
    <property type="project" value="TreeGrafter"/>
</dbReference>
<evidence type="ECO:0000313" key="7">
    <source>
        <dbReference type="Proteomes" id="UP000694001"/>
    </source>
</evidence>
<sequence>MVLLRSLLFNLCFFAFTAAGGVLLSPALVLRREVSLALVRWWARQVLRLLRVLAGIEVRVTGAEHLPAEGPALIAAKHQSAFDTIIWLALLPRPAYVLKRELLAIPFYGWFTARSGQIGVDRGAGAAAIRTLLRGAEAAWADRRQVVIFPQGTRVAARPGTAETHPYQPGVVALYMRGKLPVIPVATDSGRFWPRRSFLKYPGTITIAVLEPIPPGLPRPLFEATLTGVIEAASDALLSTPVDKPVGSGAARAPPSHEHAR</sequence>
<evidence type="ECO:0000256" key="3">
    <source>
        <dbReference type="ARBA" id="ARBA00023315"/>
    </source>
</evidence>
<dbReference type="GO" id="GO:0006654">
    <property type="term" value="P:phosphatidic acid biosynthetic process"/>
    <property type="evidence" value="ECO:0007669"/>
    <property type="project" value="TreeGrafter"/>
</dbReference>
<dbReference type="PANTHER" id="PTHR10434:SF40">
    <property type="entry name" value="1-ACYL-SN-GLYCEROL-3-PHOSPHATE ACYLTRANSFERASE"/>
    <property type="match status" value="1"/>
</dbReference>
<keyword evidence="2" id="KW-0808">Transferase</keyword>
<feature type="domain" description="Phospholipid/glycerol acyltransferase" evidence="5">
    <location>
        <begin position="72"/>
        <end position="190"/>
    </location>
</feature>
<evidence type="ECO:0000259" key="5">
    <source>
        <dbReference type="SMART" id="SM00563"/>
    </source>
</evidence>
<reference evidence="6" key="1">
    <citation type="submission" date="2021-06" db="EMBL/GenBank/DDBJ databases">
        <title>Elioraea tepida, sp. nov., a moderately thermophilic aerobic anoxygenic phototrophic bacterium isolated from an alkaline siliceous hot spring mat community in Yellowstone National Park, WY, USA.</title>
        <authorList>
            <person name="Saini M.K."/>
            <person name="Yoshida S."/>
            <person name="Sebastian A."/>
            <person name="Hirose S."/>
            <person name="Hara E."/>
            <person name="Tamaki H."/>
            <person name="Soulier N.T."/>
            <person name="Albert I."/>
            <person name="Hanada S."/>
            <person name="Bryant D.A."/>
            <person name="Tank M."/>
        </authorList>
    </citation>
    <scope>NUCLEOTIDE SEQUENCE</scope>
    <source>
        <strain evidence="6">MS-P2</strain>
    </source>
</reference>
<dbReference type="RefSeq" id="WP_218285498.1">
    <property type="nucleotide sequence ID" value="NZ_CP076448.1"/>
</dbReference>
<feature type="region of interest" description="Disordered" evidence="4">
    <location>
        <begin position="241"/>
        <end position="261"/>
    </location>
</feature>
<dbReference type="Proteomes" id="UP000694001">
    <property type="component" value="Chromosome"/>
</dbReference>
<accession>A0A975U3K7</accession>
<organism evidence="6 7">
    <name type="scientific">Elioraea tepida</name>
    <dbReference type="NCBI Taxonomy" id="2843330"/>
    <lineage>
        <taxon>Bacteria</taxon>
        <taxon>Pseudomonadati</taxon>
        <taxon>Pseudomonadota</taxon>
        <taxon>Alphaproteobacteria</taxon>
        <taxon>Acetobacterales</taxon>
        <taxon>Elioraeaceae</taxon>
        <taxon>Elioraea</taxon>
    </lineage>
</organism>
<evidence type="ECO:0000256" key="1">
    <source>
        <dbReference type="ARBA" id="ARBA00005189"/>
    </source>
</evidence>
<dbReference type="InterPro" id="IPR002123">
    <property type="entry name" value="Plipid/glycerol_acylTrfase"/>
</dbReference>
<gene>
    <name evidence="6" type="ORF">KO353_14540</name>
</gene>
<dbReference type="EMBL" id="CP076448">
    <property type="protein sequence ID" value="QXM24441.1"/>
    <property type="molecule type" value="Genomic_DNA"/>
</dbReference>
<keyword evidence="3 6" id="KW-0012">Acyltransferase</keyword>
<dbReference type="KEGG" id="elio:KO353_14540"/>
<dbReference type="SMART" id="SM00563">
    <property type="entry name" value="PlsC"/>
    <property type="match status" value="1"/>
</dbReference>
<dbReference type="CDD" id="cd07989">
    <property type="entry name" value="LPLAT_AGPAT-like"/>
    <property type="match status" value="1"/>
</dbReference>
<dbReference type="PANTHER" id="PTHR10434">
    <property type="entry name" value="1-ACYL-SN-GLYCEROL-3-PHOSPHATE ACYLTRANSFERASE"/>
    <property type="match status" value="1"/>
</dbReference>
<protein>
    <submittedName>
        <fullName evidence="6">1-acyl-sn-glycerol-3-phosphate acyltransferase</fullName>
    </submittedName>
</protein>
<proteinExistence type="predicted"/>
<name>A0A975U3K7_9PROT</name>
<dbReference type="AlphaFoldDB" id="A0A975U3K7"/>
<comment type="pathway">
    <text evidence="1">Lipid metabolism.</text>
</comment>
<keyword evidence="7" id="KW-1185">Reference proteome</keyword>
<evidence type="ECO:0000313" key="6">
    <source>
        <dbReference type="EMBL" id="QXM24441.1"/>
    </source>
</evidence>
<evidence type="ECO:0000256" key="4">
    <source>
        <dbReference type="SAM" id="MobiDB-lite"/>
    </source>
</evidence>